<dbReference type="Proteomes" id="UP000006906">
    <property type="component" value="Chromosome 10"/>
</dbReference>
<evidence type="ECO:0000313" key="4">
    <source>
        <dbReference type="EMBL" id="PNW76999.1"/>
    </source>
</evidence>
<dbReference type="GeneID" id="5728331"/>
<feature type="chain" id="PRO_5014297416" evidence="3">
    <location>
        <begin position="30"/>
        <end position="220"/>
    </location>
</feature>
<reference evidence="4 5" key="1">
    <citation type="journal article" date="2007" name="Science">
        <title>The Chlamydomonas genome reveals the evolution of key animal and plant functions.</title>
        <authorList>
            <person name="Merchant S.S."/>
            <person name="Prochnik S.E."/>
            <person name="Vallon O."/>
            <person name="Harris E.H."/>
            <person name="Karpowicz S.J."/>
            <person name="Witman G.B."/>
            <person name="Terry A."/>
            <person name="Salamov A."/>
            <person name="Fritz-Laylin L.K."/>
            <person name="Marechal-Drouard L."/>
            <person name="Marshall W.F."/>
            <person name="Qu L.H."/>
            <person name="Nelson D.R."/>
            <person name="Sanderfoot A.A."/>
            <person name="Spalding M.H."/>
            <person name="Kapitonov V.V."/>
            <person name="Ren Q."/>
            <person name="Ferris P."/>
            <person name="Lindquist E."/>
            <person name="Shapiro H."/>
            <person name="Lucas S.M."/>
            <person name="Grimwood J."/>
            <person name="Schmutz J."/>
            <person name="Cardol P."/>
            <person name="Cerutti H."/>
            <person name="Chanfreau G."/>
            <person name="Chen C.L."/>
            <person name="Cognat V."/>
            <person name="Croft M.T."/>
            <person name="Dent R."/>
            <person name="Dutcher S."/>
            <person name="Fernandez E."/>
            <person name="Fukuzawa H."/>
            <person name="Gonzalez-Ballester D."/>
            <person name="Gonzalez-Halphen D."/>
            <person name="Hallmann A."/>
            <person name="Hanikenne M."/>
            <person name="Hippler M."/>
            <person name="Inwood W."/>
            <person name="Jabbari K."/>
            <person name="Kalanon M."/>
            <person name="Kuras R."/>
            <person name="Lefebvre P.A."/>
            <person name="Lemaire S.D."/>
            <person name="Lobanov A.V."/>
            <person name="Lohr M."/>
            <person name="Manuell A."/>
            <person name="Meier I."/>
            <person name="Mets L."/>
            <person name="Mittag M."/>
            <person name="Mittelmeier T."/>
            <person name="Moroney J.V."/>
            <person name="Moseley J."/>
            <person name="Napoli C."/>
            <person name="Nedelcu A.M."/>
            <person name="Niyogi K."/>
            <person name="Novoselov S.V."/>
            <person name="Paulsen I.T."/>
            <person name="Pazour G."/>
            <person name="Purton S."/>
            <person name="Ral J.P."/>
            <person name="Riano-Pachon D.M."/>
            <person name="Riekhof W."/>
            <person name="Rymarquis L."/>
            <person name="Schroda M."/>
            <person name="Stern D."/>
            <person name="Umen J."/>
            <person name="Willows R."/>
            <person name="Wilson N."/>
            <person name="Zimmer S.L."/>
            <person name="Allmer J."/>
            <person name="Balk J."/>
            <person name="Bisova K."/>
            <person name="Chen C.J."/>
            <person name="Elias M."/>
            <person name="Gendler K."/>
            <person name="Hauser C."/>
            <person name="Lamb M.R."/>
            <person name="Ledford H."/>
            <person name="Long J.C."/>
            <person name="Minagawa J."/>
            <person name="Page M.D."/>
            <person name="Pan J."/>
            <person name="Pootakham W."/>
            <person name="Roje S."/>
            <person name="Rose A."/>
            <person name="Stahlberg E."/>
            <person name="Terauchi A.M."/>
            <person name="Yang P."/>
            <person name="Ball S."/>
            <person name="Bowler C."/>
            <person name="Dieckmann C.L."/>
            <person name="Gladyshev V.N."/>
            <person name="Green P."/>
            <person name="Jorgensen R."/>
            <person name="Mayfield S."/>
            <person name="Mueller-Roeber B."/>
            <person name="Rajamani S."/>
            <person name="Sayre R.T."/>
            <person name="Brokstein P."/>
            <person name="Dubchak I."/>
            <person name="Goodstein D."/>
            <person name="Hornick L."/>
            <person name="Huang Y.W."/>
            <person name="Jhaveri J."/>
            <person name="Luo Y."/>
            <person name="Martinez D."/>
            <person name="Ngau W.C."/>
            <person name="Otillar B."/>
            <person name="Poliakov A."/>
            <person name="Porter A."/>
            <person name="Szajkowski L."/>
            <person name="Werner G."/>
            <person name="Zhou K."/>
            <person name="Grigoriev I.V."/>
            <person name="Rokhsar D.S."/>
            <person name="Grossman A.R."/>
        </authorList>
    </citation>
    <scope>NUCLEOTIDE SEQUENCE [LARGE SCALE GENOMIC DNA]</scope>
    <source>
        <strain evidence="5">CC-503</strain>
    </source>
</reference>
<keyword evidence="3" id="KW-0732">Signal</keyword>
<evidence type="ECO:0000313" key="5">
    <source>
        <dbReference type="Proteomes" id="UP000006906"/>
    </source>
</evidence>
<feature type="signal peptide" evidence="3">
    <location>
        <begin position="1"/>
        <end position="29"/>
    </location>
</feature>
<gene>
    <name evidence="4" type="ORF">CHLRE_10g418200v5</name>
</gene>
<dbReference type="PaxDb" id="3055-EDP06577"/>
<dbReference type="KEGG" id="cre:CHLRE_10g418200v5"/>
<dbReference type="AlphaFoldDB" id="A8ID58"/>
<accession>A8ID58</accession>
<evidence type="ECO:0000256" key="3">
    <source>
        <dbReference type="SAM" id="SignalP"/>
    </source>
</evidence>
<keyword evidence="5" id="KW-1185">Reference proteome</keyword>
<feature type="region of interest" description="Disordered" evidence="1">
    <location>
        <begin position="125"/>
        <end position="153"/>
    </location>
</feature>
<proteinExistence type="predicted"/>
<organism evidence="4 5">
    <name type="scientific">Chlamydomonas reinhardtii</name>
    <name type="common">Chlamydomonas smithii</name>
    <dbReference type="NCBI Taxonomy" id="3055"/>
    <lineage>
        <taxon>Eukaryota</taxon>
        <taxon>Viridiplantae</taxon>
        <taxon>Chlorophyta</taxon>
        <taxon>core chlorophytes</taxon>
        <taxon>Chlorophyceae</taxon>
        <taxon>CS clade</taxon>
        <taxon>Chlamydomonadales</taxon>
        <taxon>Chlamydomonadaceae</taxon>
        <taxon>Chlamydomonas</taxon>
    </lineage>
</organism>
<dbReference type="InParanoid" id="A8ID58"/>
<dbReference type="RefSeq" id="XP_001702798.1">
    <property type="nucleotide sequence ID" value="XM_001702746.2"/>
</dbReference>
<evidence type="ECO:0000256" key="1">
    <source>
        <dbReference type="SAM" id="MobiDB-lite"/>
    </source>
</evidence>
<keyword evidence="2" id="KW-0812">Transmembrane</keyword>
<keyword evidence="2" id="KW-1133">Transmembrane helix</keyword>
<dbReference type="HOGENOM" id="CLU_1257665_0_0_1"/>
<protein>
    <submittedName>
        <fullName evidence="4">Uncharacterized protein</fullName>
    </submittedName>
</protein>
<evidence type="ECO:0000256" key="2">
    <source>
        <dbReference type="SAM" id="Phobius"/>
    </source>
</evidence>
<name>A8ID58_CHLRE</name>
<feature type="transmembrane region" description="Helical" evidence="2">
    <location>
        <begin position="192"/>
        <end position="212"/>
    </location>
</feature>
<sequence length="220" mass="24124">MSRANCRRAQTLASLLAFIIVALLSYANAQERVRAGRALFRGLQERDVVERIVKEGSASKHLYCKLSGGCSQCQEDEEIERYCADTGFKELLQCTTNSEHATDWPVTLTYPYPPDVHIDADLDEAVSASTSSGSDSEGGSGSGSRGSHSGRHESFRVVRSCTEKTVAAHQQALADEVAAADRGPHSHGQMGMFNFELVMVLLLGLALPVVYWRKIRIRHL</sequence>
<dbReference type="Gramene" id="PNW76999">
    <property type="protein sequence ID" value="PNW76999"/>
    <property type="gene ID" value="CHLRE_10g418200v5"/>
</dbReference>
<keyword evidence="2" id="KW-0472">Membrane</keyword>
<dbReference type="EMBL" id="CM008971">
    <property type="protein sequence ID" value="PNW76999.1"/>
    <property type="molecule type" value="Genomic_DNA"/>
</dbReference>
<dbReference type="OrthoDB" id="541982at2759"/>